<dbReference type="InterPro" id="IPR032567">
    <property type="entry name" value="RTL1-rel"/>
</dbReference>
<dbReference type="SUPFAM" id="SSF50630">
    <property type="entry name" value="Acid proteases"/>
    <property type="match status" value="1"/>
</dbReference>
<organism evidence="6 7">
    <name type="scientific">Cyprinus carpio carpio</name>
    <dbReference type="NCBI Taxonomy" id="630221"/>
    <lineage>
        <taxon>Eukaryota</taxon>
        <taxon>Metazoa</taxon>
        <taxon>Chordata</taxon>
        <taxon>Craniata</taxon>
        <taxon>Vertebrata</taxon>
        <taxon>Euteleostomi</taxon>
        <taxon>Actinopterygii</taxon>
        <taxon>Neopterygii</taxon>
        <taxon>Teleostei</taxon>
        <taxon>Ostariophysi</taxon>
        <taxon>Cypriniformes</taxon>
        <taxon>Cyprinidae</taxon>
        <taxon>Cyprininae</taxon>
        <taxon>Cyprinus</taxon>
    </lineage>
</organism>
<dbReference type="InterPro" id="IPR043502">
    <property type="entry name" value="DNA/RNA_pol_sf"/>
</dbReference>
<evidence type="ECO:0000259" key="4">
    <source>
        <dbReference type="PROSITE" id="PS50158"/>
    </source>
</evidence>
<dbReference type="GO" id="GO:0008270">
    <property type="term" value="F:zinc ion binding"/>
    <property type="evidence" value="ECO:0007669"/>
    <property type="project" value="UniProtKB-KW"/>
</dbReference>
<accession>A0A9J8B549</accession>
<dbReference type="PANTHER" id="PTHR15503">
    <property type="entry name" value="LDOC1 RELATED"/>
    <property type="match status" value="1"/>
</dbReference>
<dbReference type="SUPFAM" id="SSF56672">
    <property type="entry name" value="DNA/RNA polymerases"/>
    <property type="match status" value="1"/>
</dbReference>
<dbReference type="Pfam" id="PF00078">
    <property type="entry name" value="RVT_1"/>
    <property type="match status" value="1"/>
</dbReference>
<feature type="domain" description="Reverse transcriptase" evidence="5">
    <location>
        <begin position="513"/>
        <end position="702"/>
    </location>
</feature>
<dbReference type="InterPro" id="IPR001878">
    <property type="entry name" value="Znf_CCHC"/>
</dbReference>
<evidence type="ECO:0000313" key="7">
    <source>
        <dbReference type="Proteomes" id="UP001108240"/>
    </source>
</evidence>
<keyword evidence="7" id="KW-1185">Reference proteome</keyword>
<dbReference type="PANTHER" id="PTHR15503:SF22">
    <property type="entry name" value="TRANSPOSON TY3-I GAG POLYPROTEIN"/>
    <property type="match status" value="1"/>
</dbReference>
<dbReference type="Gene3D" id="3.30.70.270">
    <property type="match status" value="1"/>
</dbReference>
<keyword evidence="3" id="KW-0863">Zinc-finger</keyword>
<evidence type="ECO:0000256" key="3">
    <source>
        <dbReference type="PROSITE-ProRule" id="PRU00047"/>
    </source>
</evidence>
<keyword evidence="3" id="KW-0479">Metal-binding</keyword>
<evidence type="ECO:0000256" key="1">
    <source>
        <dbReference type="ARBA" id="ARBA00010879"/>
    </source>
</evidence>
<dbReference type="InterPro" id="IPR021109">
    <property type="entry name" value="Peptidase_aspartic_dom_sf"/>
</dbReference>
<dbReference type="AlphaFoldDB" id="A0A9J8B549"/>
<dbReference type="Gene3D" id="3.10.10.10">
    <property type="entry name" value="HIV Type 1 Reverse Transcriptase, subunit A, domain 1"/>
    <property type="match status" value="1"/>
</dbReference>
<dbReference type="InterPro" id="IPR036875">
    <property type="entry name" value="Znf_CCHC_sf"/>
</dbReference>
<dbReference type="PROSITE" id="PS50878">
    <property type="entry name" value="RT_POL"/>
    <property type="match status" value="1"/>
</dbReference>
<evidence type="ECO:0000313" key="6">
    <source>
        <dbReference type="Ensembl" id="ENSCCRP00000148460.1"/>
    </source>
</evidence>
<comment type="similarity">
    <text evidence="1">Belongs to the beta type-B retroviral polymerase family. HERV class-II K(HML-2) pol subfamily.</text>
</comment>
<dbReference type="Pfam" id="PF19259">
    <property type="entry name" value="Ty3_capsid"/>
    <property type="match status" value="1"/>
</dbReference>
<proteinExistence type="inferred from homology"/>
<dbReference type="EC" id="3.1.26.4" evidence="2"/>
<dbReference type="OMA" id="HANGHIA"/>
<dbReference type="Gene3D" id="2.40.70.10">
    <property type="entry name" value="Acid Proteases"/>
    <property type="match status" value="1"/>
</dbReference>
<dbReference type="InterPro" id="IPR045358">
    <property type="entry name" value="Ty3_capsid"/>
</dbReference>
<reference evidence="6" key="2">
    <citation type="submission" date="2025-09" db="UniProtKB">
        <authorList>
            <consortium name="Ensembl"/>
        </authorList>
    </citation>
    <scope>IDENTIFICATION</scope>
</reference>
<dbReference type="Proteomes" id="UP001108240">
    <property type="component" value="Unplaced"/>
</dbReference>
<keyword evidence="3" id="KW-0862">Zinc</keyword>
<protein>
    <recommendedName>
        <fullName evidence="2">ribonuclease H</fullName>
        <ecNumber evidence="2">3.1.26.4</ecNumber>
    </recommendedName>
</protein>
<dbReference type="Pfam" id="PF08284">
    <property type="entry name" value="RVP_2"/>
    <property type="match status" value="1"/>
</dbReference>
<evidence type="ECO:0000256" key="2">
    <source>
        <dbReference type="ARBA" id="ARBA00012180"/>
    </source>
</evidence>
<sequence length="707" mass="78372">MDPSSPTTSQLDPFAELINQLRQSLFPPGAASSPELPAGPMALPAPFSGAAENCSGFLLQCTLLFEMQPQRFPTDRAKIAFIISLLSGRALLWAKTIWEQAGPATRTLETFVTHFKEVFDQSANSLSVHDQLYHLKQGRSSVAEYAVKFRTLAAASGWNEAALITAYRQGLSPSLRLHLAIYDDSFSLENLIQRSIRVAQRLAACDLGLPAPSTSPTTTAVALSSPVQYPSASAIELMQVDSFHLSPAERQRRLRQHLCLYCGADGHLMSECPVRPPRPAVSSLTSRAEVASLVYFPVSVISATNSISAKALIDSGSAGNFISRHLVSQFHIPQIPCQKMNVHSILGKPLGKGIISHCTPSLTLRIGVTHYERISLLVLDGSTADIILGHPWLRQHNPHLSWTTGDILSWSASCFKSCLKLPIRPSSPTRSTQLLLQATTIESPRGQHDIAVPEEYSPFRDVFSKQLATRLPPHRPLDCAIELLPGATLPKGRVYPLSIPEQKAMEEYVEEALRQGYICPSTSPAASSFFFVAKKDGGLRPCIDYRALNKQTVQYKYPLPLVPVALEMLRGASIFTKLDLRSAYNLIRIRRGDEWKTAFITPSGHYEYRVMPYGLANAPSVFQAFMNEVFRDYLHRFVIIYIDDILIYSQNEADHHLHVAQVLQRLRDNHLYLKIEKCGSWLLEPCPPSSMAESAAAIHLSLKWPHP</sequence>
<dbReference type="CDD" id="cd01647">
    <property type="entry name" value="RT_LTR"/>
    <property type="match status" value="1"/>
</dbReference>
<name>A0A9J8B549_CYPCA</name>
<reference evidence="6" key="1">
    <citation type="submission" date="2025-08" db="UniProtKB">
        <authorList>
            <consortium name="Ensembl"/>
        </authorList>
    </citation>
    <scope>IDENTIFICATION</scope>
</reference>
<dbReference type="GO" id="GO:0003676">
    <property type="term" value="F:nucleic acid binding"/>
    <property type="evidence" value="ECO:0007669"/>
    <property type="project" value="InterPro"/>
</dbReference>
<evidence type="ECO:0000259" key="5">
    <source>
        <dbReference type="PROSITE" id="PS50878"/>
    </source>
</evidence>
<dbReference type="GO" id="GO:0004523">
    <property type="term" value="F:RNA-DNA hybrid ribonuclease activity"/>
    <property type="evidence" value="ECO:0007669"/>
    <property type="project" value="UniProtKB-EC"/>
</dbReference>
<dbReference type="InterPro" id="IPR043128">
    <property type="entry name" value="Rev_trsase/Diguanyl_cyclase"/>
</dbReference>
<dbReference type="Ensembl" id="ENSCCRT00000109437.1">
    <property type="protein sequence ID" value="ENSCCRP00000148460.1"/>
    <property type="gene ID" value="ENSCCRG00000069853.1"/>
</dbReference>
<dbReference type="PROSITE" id="PS50158">
    <property type="entry name" value="ZF_CCHC"/>
    <property type="match status" value="1"/>
</dbReference>
<dbReference type="InterPro" id="IPR000477">
    <property type="entry name" value="RT_dom"/>
</dbReference>
<dbReference type="CDD" id="cd00303">
    <property type="entry name" value="retropepsin_like"/>
    <property type="match status" value="1"/>
</dbReference>
<feature type="domain" description="CCHC-type" evidence="4">
    <location>
        <begin position="259"/>
        <end position="273"/>
    </location>
</feature>
<dbReference type="SUPFAM" id="SSF57756">
    <property type="entry name" value="Retrovirus zinc finger-like domains"/>
    <property type="match status" value="1"/>
</dbReference>
<dbReference type="GeneTree" id="ENSGT00940000168677"/>